<keyword evidence="7" id="KW-0964">Secreted</keyword>
<evidence type="ECO:0000256" key="7">
    <source>
        <dbReference type="ARBA" id="ARBA00022525"/>
    </source>
</evidence>
<dbReference type="GO" id="GO:0016020">
    <property type="term" value="C:membrane"/>
    <property type="evidence" value="ECO:0007669"/>
    <property type="project" value="UniProtKB-SubCell"/>
</dbReference>
<keyword evidence="13" id="KW-0325">Glycoprotein</keyword>
<feature type="binding site" evidence="15">
    <location>
        <position position="216"/>
    </location>
    <ligand>
        <name>oxalate</name>
        <dbReference type="ChEBI" id="CHEBI:30623"/>
    </ligand>
</feature>
<keyword evidence="10" id="KW-0653">Protein transport</keyword>
<comment type="similarity">
    <text evidence="3">Belongs to the oligopeptide OPT transporter (TC 2.A.67.1) family.</text>
</comment>
<keyword evidence="11 17" id="KW-1133">Transmembrane helix</keyword>
<evidence type="ECO:0000256" key="4">
    <source>
        <dbReference type="ARBA" id="ARBA00007456"/>
    </source>
</evidence>
<evidence type="ECO:0000313" key="20">
    <source>
        <dbReference type="Proteomes" id="UP001386955"/>
    </source>
</evidence>
<evidence type="ECO:0000256" key="5">
    <source>
        <dbReference type="ARBA" id="ARBA00022448"/>
    </source>
</evidence>
<dbReference type="PANTHER" id="PTHR22601">
    <property type="entry name" value="ISP4 LIKE PROTEIN"/>
    <property type="match status" value="1"/>
</dbReference>
<keyword evidence="5" id="KW-0813">Transport</keyword>
<keyword evidence="20" id="KW-1185">Reference proteome</keyword>
<dbReference type="Gene3D" id="2.60.120.10">
    <property type="entry name" value="Jelly Rolls"/>
    <property type="match status" value="1"/>
</dbReference>
<dbReference type="InterPro" id="IPR006045">
    <property type="entry name" value="Cupin_1"/>
</dbReference>
<dbReference type="InterPro" id="IPR011051">
    <property type="entry name" value="RmlC_Cupin_sf"/>
</dbReference>
<dbReference type="GO" id="GO:0035673">
    <property type="term" value="F:oligopeptide transmembrane transporter activity"/>
    <property type="evidence" value="ECO:0007669"/>
    <property type="project" value="InterPro"/>
</dbReference>
<evidence type="ECO:0000256" key="11">
    <source>
        <dbReference type="ARBA" id="ARBA00022989"/>
    </source>
</evidence>
<feature type="transmembrane region" description="Helical" evidence="17">
    <location>
        <begin position="75"/>
        <end position="96"/>
    </location>
</feature>
<keyword evidence="12 17" id="KW-0472">Membrane</keyword>
<feature type="domain" description="Cupin type-1" evidence="18">
    <location>
        <begin position="164"/>
        <end position="307"/>
    </location>
</feature>
<keyword evidence="9" id="KW-0571">Peptide transport</keyword>
<dbReference type="Pfam" id="PF00190">
    <property type="entry name" value="Cupin_1"/>
    <property type="match status" value="1"/>
</dbReference>
<dbReference type="InterPro" id="IPR014710">
    <property type="entry name" value="RmlC-like_jellyroll"/>
</dbReference>
<protein>
    <recommendedName>
        <fullName evidence="18">Cupin type-1 domain-containing protein</fullName>
    </recommendedName>
</protein>
<dbReference type="EMBL" id="JAYMYS010000033">
    <property type="protein sequence ID" value="KAK7376166.1"/>
    <property type="molecule type" value="Genomic_DNA"/>
</dbReference>
<name>A0AAN9NNL8_PSOTE</name>
<gene>
    <name evidence="19" type="ORF">VNO78_35020</name>
</gene>
<comment type="caution">
    <text evidence="19">The sequence shown here is derived from an EMBL/GenBank/DDBJ whole genome shotgun (WGS) entry which is preliminary data.</text>
</comment>
<evidence type="ECO:0000256" key="17">
    <source>
        <dbReference type="SAM" id="Phobius"/>
    </source>
</evidence>
<evidence type="ECO:0000256" key="6">
    <source>
        <dbReference type="ARBA" id="ARBA00022523"/>
    </source>
</evidence>
<reference evidence="19 20" key="1">
    <citation type="submission" date="2024-01" db="EMBL/GenBank/DDBJ databases">
        <title>The genomes of 5 underutilized Papilionoideae crops provide insights into root nodulation and disease resistanc.</title>
        <authorList>
            <person name="Jiang F."/>
        </authorList>
    </citation>
    <scope>NUCLEOTIDE SEQUENCE [LARGE SCALE GENOMIC DNA]</scope>
    <source>
        <strain evidence="19">DUOXIRENSHENG_FW03</strain>
        <tissue evidence="19">Leaves</tissue>
    </source>
</reference>
<keyword evidence="8 17" id="KW-0812">Transmembrane</keyword>
<dbReference type="InterPro" id="IPR004813">
    <property type="entry name" value="OPT"/>
</dbReference>
<comment type="similarity">
    <text evidence="4">Belongs to the germin family.</text>
</comment>
<dbReference type="Proteomes" id="UP001386955">
    <property type="component" value="Unassembled WGS sequence"/>
</dbReference>
<evidence type="ECO:0000256" key="14">
    <source>
        <dbReference type="ARBA" id="ARBA00023211"/>
    </source>
</evidence>
<evidence type="ECO:0000256" key="12">
    <source>
        <dbReference type="ARBA" id="ARBA00023136"/>
    </source>
</evidence>
<dbReference type="GO" id="GO:0048046">
    <property type="term" value="C:apoplast"/>
    <property type="evidence" value="ECO:0007669"/>
    <property type="project" value="UniProtKB-SubCell"/>
</dbReference>
<evidence type="ECO:0000256" key="8">
    <source>
        <dbReference type="ARBA" id="ARBA00022692"/>
    </source>
</evidence>
<keyword evidence="15" id="KW-0479">Metal-binding</keyword>
<evidence type="ECO:0000256" key="13">
    <source>
        <dbReference type="ARBA" id="ARBA00023180"/>
    </source>
</evidence>
<evidence type="ECO:0000256" key="2">
    <source>
        <dbReference type="ARBA" id="ARBA00004271"/>
    </source>
</evidence>
<dbReference type="PRINTS" id="PR00325">
    <property type="entry name" value="GERMIN"/>
</dbReference>
<comment type="subcellular location">
    <subcellularLocation>
        <location evidence="1">Membrane</location>
        <topology evidence="1">Multi-pass membrane protein</topology>
    </subcellularLocation>
    <subcellularLocation>
        <location evidence="2">Secreted</location>
        <location evidence="2">Extracellular space</location>
        <location evidence="2">Apoplast</location>
    </subcellularLocation>
</comment>
<dbReference type="SUPFAM" id="SSF51182">
    <property type="entry name" value="RmlC-like cupins"/>
    <property type="match status" value="1"/>
</dbReference>
<feature type="binding site" evidence="16">
    <location>
        <position position="216"/>
    </location>
    <ligand>
        <name>Mn(2+)</name>
        <dbReference type="ChEBI" id="CHEBI:29035"/>
    </ligand>
</feature>
<evidence type="ECO:0000256" key="9">
    <source>
        <dbReference type="ARBA" id="ARBA00022856"/>
    </source>
</evidence>
<dbReference type="GO" id="GO:0030145">
    <property type="term" value="F:manganese ion binding"/>
    <property type="evidence" value="ECO:0007669"/>
    <property type="project" value="InterPro"/>
</dbReference>
<evidence type="ECO:0000259" key="18">
    <source>
        <dbReference type="SMART" id="SM00835"/>
    </source>
</evidence>
<dbReference type="Pfam" id="PF03169">
    <property type="entry name" value="OPT"/>
    <property type="match status" value="1"/>
</dbReference>
<feature type="binding site" evidence="16">
    <location>
        <position position="255"/>
    </location>
    <ligand>
        <name>Mn(2+)</name>
        <dbReference type="ChEBI" id="CHEBI:29035"/>
    </ligand>
</feature>
<keyword evidence="6" id="KW-0052">Apoplast</keyword>
<evidence type="ECO:0000313" key="19">
    <source>
        <dbReference type="EMBL" id="KAK7376166.1"/>
    </source>
</evidence>
<dbReference type="SMART" id="SM00835">
    <property type="entry name" value="Cupin_1"/>
    <property type="match status" value="1"/>
</dbReference>
<dbReference type="AlphaFoldDB" id="A0AAN9NNL8"/>
<dbReference type="InterPro" id="IPR001929">
    <property type="entry name" value="Germin"/>
</dbReference>
<evidence type="ECO:0000256" key="10">
    <source>
        <dbReference type="ARBA" id="ARBA00022927"/>
    </source>
</evidence>
<accession>A0AAN9NNL8</accession>
<keyword evidence="14 15" id="KW-0464">Manganese</keyword>
<sequence>MGKNYIAIAKVSNGFGLDLSEKFRVSKTLRPPIRHTHFFCLLCLSWLLVPNVNINFMDLLDISHFSYSTPNRFRLHGLGLAAIGFDWSSICSFLGSPLASPWFANANVATGLSIFVYVIMPIAYWSNLHKARRFPIFSDDLFKSNGKKYNISTIIDSNFHLDKEAFEHEGPNPLYLSTMFAMSYVNGFACLSATLVHVLFFHGNVWECEHDPRAAELLFLVSGSLQVGFVDTKRTLYTQNLQPGDMFIFPKGLIHYQYNSQSVSATAISAFGSANAGTVSIPLSLFSTGIDDVILAKAFKTDTYTIKKIRSCLNKP</sequence>
<evidence type="ECO:0000256" key="15">
    <source>
        <dbReference type="PIRSR" id="PIRSR601929-1"/>
    </source>
</evidence>
<feature type="transmembrane region" description="Helical" evidence="17">
    <location>
        <begin position="36"/>
        <end position="54"/>
    </location>
</feature>
<evidence type="ECO:0000256" key="3">
    <source>
        <dbReference type="ARBA" id="ARBA00005484"/>
    </source>
</evidence>
<organism evidence="19 20">
    <name type="scientific">Psophocarpus tetragonolobus</name>
    <name type="common">Winged bean</name>
    <name type="synonym">Dolichos tetragonolobus</name>
    <dbReference type="NCBI Taxonomy" id="3891"/>
    <lineage>
        <taxon>Eukaryota</taxon>
        <taxon>Viridiplantae</taxon>
        <taxon>Streptophyta</taxon>
        <taxon>Embryophyta</taxon>
        <taxon>Tracheophyta</taxon>
        <taxon>Spermatophyta</taxon>
        <taxon>Magnoliopsida</taxon>
        <taxon>eudicotyledons</taxon>
        <taxon>Gunneridae</taxon>
        <taxon>Pentapetalae</taxon>
        <taxon>rosids</taxon>
        <taxon>fabids</taxon>
        <taxon>Fabales</taxon>
        <taxon>Fabaceae</taxon>
        <taxon>Papilionoideae</taxon>
        <taxon>50 kb inversion clade</taxon>
        <taxon>NPAAA clade</taxon>
        <taxon>indigoferoid/millettioid clade</taxon>
        <taxon>Phaseoleae</taxon>
        <taxon>Psophocarpus</taxon>
    </lineage>
</organism>
<evidence type="ECO:0000256" key="1">
    <source>
        <dbReference type="ARBA" id="ARBA00004141"/>
    </source>
</evidence>
<dbReference type="InterPro" id="IPR004648">
    <property type="entry name" value="Oligpept_transpt"/>
</dbReference>
<dbReference type="CDD" id="cd02241">
    <property type="entry name" value="cupin_OxOx"/>
    <property type="match status" value="1"/>
</dbReference>
<proteinExistence type="inferred from homology"/>
<dbReference type="GO" id="GO:0015031">
    <property type="term" value="P:protein transport"/>
    <property type="evidence" value="ECO:0007669"/>
    <property type="project" value="UniProtKB-KW"/>
</dbReference>
<feature type="transmembrane region" description="Helical" evidence="17">
    <location>
        <begin position="102"/>
        <end position="125"/>
    </location>
</feature>
<evidence type="ECO:0000256" key="16">
    <source>
        <dbReference type="PIRSR" id="PIRSR601929-2"/>
    </source>
</evidence>